<evidence type="ECO:0000256" key="1">
    <source>
        <dbReference type="ARBA" id="ARBA00004123"/>
    </source>
</evidence>
<evidence type="ECO:0000256" key="5">
    <source>
        <dbReference type="ARBA" id="ARBA00023242"/>
    </source>
</evidence>
<evidence type="ECO:0000256" key="2">
    <source>
        <dbReference type="ARBA" id="ARBA00022723"/>
    </source>
</evidence>
<dbReference type="InterPro" id="IPR052035">
    <property type="entry name" value="ZnF_BED_domain_contain"/>
</dbReference>
<dbReference type="InterPro" id="IPR012337">
    <property type="entry name" value="RNaseH-like_sf"/>
</dbReference>
<dbReference type="GO" id="GO:0008270">
    <property type="term" value="F:zinc ion binding"/>
    <property type="evidence" value="ECO:0007669"/>
    <property type="project" value="UniProtKB-KW"/>
</dbReference>
<evidence type="ECO:0000256" key="4">
    <source>
        <dbReference type="ARBA" id="ARBA00022833"/>
    </source>
</evidence>
<dbReference type="GO" id="GO:0046983">
    <property type="term" value="F:protein dimerization activity"/>
    <property type="evidence" value="ECO:0007669"/>
    <property type="project" value="InterPro"/>
</dbReference>
<reference evidence="8" key="1">
    <citation type="submission" date="2022-11" db="EMBL/GenBank/DDBJ databases">
        <title>Genome Sequence of Cubamyces cubensis.</title>
        <authorList>
            <person name="Buettner E."/>
        </authorList>
    </citation>
    <scope>NUCLEOTIDE SEQUENCE</scope>
    <source>
        <strain evidence="8">MPL-01</strain>
    </source>
</reference>
<dbReference type="PANTHER" id="PTHR46481">
    <property type="entry name" value="ZINC FINGER BED DOMAIN-CONTAINING PROTEIN 4"/>
    <property type="match status" value="1"/>
</dbReference>
<feature type="compositionally biased region" description="Low complexity" evidence="6">
    <location>
        <begin position="72"/>
        <end position="89"/>
    </location>
</feature>
<sequence>MTQYEFVIDPALYAANPEDEARSAPPSRKRKKASNVPETGSKRPRKSVAPRPLQAAVTCGAGPIQSQPFRLAPGASSSTAASSAPDSGALSSIPSTSQAPSLPQPITSDVPQSSYDTLLGTEKHASRADSEAAATDVYFFLRALATDVEPQVKPENEPVLTSKPKTAWVGCKACTAVWKTWQNNLGVTSTVRKHLLKFHNAIYTRTVSLLKLKHHASLDSPSGPGLAPQKEPFTVQGFEKRLIRWIIVDDQSLNCVEGDEFRDMILYDAEHLQDTDIPHRTKVRELIRNAASAWRTETRRDLQNALGRISFTVDLWSDPILRAFMAATAHYMARDQGEPPRLVLRSRLLAFKHVEGHHTGHNLAHVFFTVIGSITMDNASNNNTKMEGLTELFSTVDIVFDHEGNRIRCFPHSVSRVVTAVLEKVKKEPIIPVVTLPSENIMGLQSYADALVTDPVKCTRGLVAACRKSGERRADLRRIITEGNTINLWGQQRKIPEKQLLRDCETRWSSTYQMIGRVLALYPAIQVFLNSEDHQDLAHLKLSSEQVRVLTDIHQVLQAPHAVQELLSSSRTPTLAMALPAFELLITTWESMKITIPEMAPFIDAGLERLDKYVRLARKTRVYALAMILNPTMKCEWMRNHWDTQDVKNAQEWMKDLMTSFATHRRHSMEETPEVPPPTSTPTVNCHQRSFSDGGAMAAASGAITRGVSFIESLATAPRRSASMTTIAPSSPRPSQRSSSVPVDSGPPAISPVSEFNLDSEPPEDPAEREANALLEDRKAAELEFERYTHDKVLKFARGEDTSFSPVLFWERHEYVYPLLFRAALDILPAQASSVPCEEVFSSSKETTTDRRNNMSPDLLSELQLLKYSYKQERLSFTSSLIASEADYSIDSHPTDRAARELLAAGKFDELEDLLCNK</sequence>
<dbReference type="PANTHER" id="PTHR46481:SF10">
    <property type="entry name" value="ZINC FINGER BED DOMAIN-CONTAINING PROTEIN 39"/>
    <property type="match status" value="1"/>
</dbReference>
<proteinExistence type="predicted"/>
<feature type="compositionally biased region" description="Low complexity" evidence="6">
    <location>
        <begin position="729"/>
        <end position="744"/>
    </location>
</feature>
<evidence type="ECO:0000313" key="8">
    <source>
        <dbReference type="EMBL" id="KAJ8489176.1"/>
    </source>
</evidence>
<accession>A0AAD7U0Y2</accession>
<evidence type="ECO:0000256" key="3">
    <source>
        <dbReference type="ARBA" id="ARBA00022771"/>
    </source>
</evidence>
<keyword evidence="3" id="KW-0863">Zinc-finger</keyword>
<evidence type="ECO:0000256" key="6">
    <source>
        <dbReference type="SAM" id="MobiDB-lite"/>
    </source>
</evidence>
<dbReference type="GO" id="GO:0005634">
    <property type="term" value="C:nucleus"/>
    <property type="evidence" value="ECO:0007669"/>
    <property type="project" value="UniProtKB-SubCell"/>
</dbReference>
<feature type="compositionally biased region" description="Polar residues" evidence="6">
    <location>
        <begin position="90"/>
        <end position="114"/>
    </location>
</feature>
<dbReference type="SUPFAM" id="SSF53098">
    <property type="entry name" value="Ribonuclease H-like"/>
    <property type="match status" value="1"/>
</dbReference>
<keyword evidence="4" id="KW-0862">Zinc</keyword>
<comment type="subcellular location">
    <subcellularLocation>
        <location evidence="1">Nucleus</location>
    </subcellularLocation>
</comment>
<organism evidence="8 9">
    <name type="scientific">Trametes cubensis</name>
    <dbReference type="NCBI Taxonomy" id="1111947"/>
    <lineage>
        <taxon>Eukaryota</taxon>
        <taxon>Fungi</taxon>
        <taxon>Dikarya</taxon>
        <taxon>Basidiomycota</taxon>
        <taxon>Agaricomycotina</taxon>
        <taxon>Agaricomycetes</taxon>
        <taxon>Polyporales</taxon>
        <taxon>Polyporaceae</taxon>
        <taxon>Trametes</taxon>
    </lineage>
</organism>
<evidence type="ECO:0000313" key="9">
    <source>
        <dbReference type="Proteomes" id="UP001215151"/>
    </source>
</evidence>
<keyword evidence="2" id="KW-0479">Metal-binding</keyword>
<feature type="region of interest" description="Disordered" evidence="6">
    <location>
        <begin position="1"/>
        <end position="114"/>
    </location>
</feature>
<feature type="domain" description="HAT C-terminal dimerisation" evidence="7">
    <location>
        <begin position="784"/>
        <end position="867"/>
    </location>
</feature>
<dbReference type="Proteomes" id="UP001215151">
    <property type="component" value="Unassembled WGS sequence"/>
</dbReference>
<keyword evidence="5" id="KW-0539">Nucleus</keyword>
<dbReference type="InterPro" id="IPR008906">
    <property type="entry name" value="HATC_C_dom"/>
</dbReference>
<dbReference type="Pfam" id="PF05699">
    <property type="entry name" value="Dimer_Tnp_hAT"/>
    <property type="match status" value="1"/>
</dbReference>
<comment type="caution">
    <text evidence="8">The sequence shown here is derived from an EMBL/GenBank/DDBJ whole genome shotgun (WGS) entry which is preliminary data.</text>
</comment>
<protein>
    <recommendedName>
        <fullName evidence="7">HAT C-terminal dimerisation domain-containing protein</fullName>
    </recommendedName>
</protein>
<dbReference type="AlphaFoldDB" id="A0AAD7U0Y2"/>
<feature type="region of interest" description="Disordered" evidence="6">
    <location>
        <begin position="721"/>
        <end position="768"/>
    </location>
</feature>
<keyword evidence="9" id="KW-1185">Reference proteome</keyword>
<name>A0AAD7U0Y2_9APHY</name>
<gene>
    <name evidence="8" type="ORF">ONZ51_g3063</name>
</gene>
<dbReference type="EMBL" id="JAPEVG010000052">
    <property type="protein sequence ID" value="KAJ8489176.1"/>
    <property type="molecule type" value="Genomic_DNA"/>
</dbReference>
<evidence type="ECO:0000259" key="7">
    <source>
        <dbReference type="Pfam" id="PF05699"/>
    </source>
</evidence>